<reference evidence="2" key="1">
    <citation type="submission" date="2020-04" db="EMBL/GenBank/DDBJ databases">
        <authorList>
            <person name="Chiriac C."/>
            <person name="Salcher M."/>
            <person name="Ghai R."/>
            <person name="Kavagutti S V."/>
        </authorList>
    </citation>
    <scope>NUCLEOTIDE SEQUENCE</scope>
</reference>
<protein>
    <submittedName>
        <fullName evidence="2">Uncharacterized protein</fullName>
    </submittedName>
</protein>
<keyword evidence="1" id="KW-0812">Transmembrane</keyword>
<organism evidence="2">
    <name type="scientific">uncultured Caudovirales phage</name>
    <dbReference type="NCBI Taxonomy" id="2100421"/>
    <lineage>
        <taxon>Viruses</taxon>
        <taxon>Duplodnaviria</taxon>
        <taxon>Heunggongvirae</taxon>
        <taxon>Uroviricota</taxon>
        <taxon>Caudoviricetes</taxon>
        <taxon>Peduoviridae</taxon>
        <taxon>Maltschvirus</taxon>
        <taxon>Maltschvirus maltsch</taxon>
    </lineage>
</organism>
<evidence type="ECO:0000256" key="1">
    <source>
        <dbReference type="SAM" id="Phobius"/>
    </source>
</evidence>
<evidence type="ECO:0000313" key="2">
    <source>
        <dbReference type="EMBL" id="CAB4159663.1"/>
    </source>
</evidence>
<keyword evidence="1" id="KW-0472">Membrane</keyword>
<name>A0A6J5NL73_9CAUD</name>
<keyword evidence="1" id="KW-1133">Transmembrane helix</keyword>
<sequence length="66" mass="7123">MSAVDISAVAVGIVTVLGGVAAFLQFLVKHYLSELKPNSGSSLKDSVNRLETRVDKIYEMLLNKGE</sequence>
<proteinExistence type="predicted"/>
<gene>
    <name evidence="2" type="ORF">UFOVP716_22</name>
</gene>
<dbReference type="EMBL" id="LR796686">
    <property type="protein sequence ID" value="CAB4159663.1"/>
    <property type="molecule type" value="Genomic_DNA"/>
</dbReference>
<accession>A0A6J5NL73</accession>
<feature type="transmembrane region" description="Helical" evidence="1">
    <location>
        <begin position="6"/>
        <end position="28"/>
    </location>
</feature>